<name>A0ABP9NLZ8_9PSEU</name>
<gene>
    <name evidence="3" type="ORF">GCM10023320_37290</name>
</gene>
<proteinExistence type="predicted"/>
<feature type="transmembrane region" description="Helical" evidence="2">
    <location>
        <begin position="35"/>
        <end position="53"/>
    </location>
</feature>
<keyword evidence="2" id="KW-1133">Transmembrane helix</keyword>
<evidence type="ECO:0000313" key="4">
    <source>
        <dbReference type="Proteomes" id="UP001500804"/>
    </source>
</evidence>
<comment type="caution">
    <text evidence="3">The sequence shown here is derived from an EMBL/GenBank/DDBJ whole genome shotgun (WGS) entry which is preliminary data.</text>
</comment>
<evidence type="ECO:0000313" key="3">
    <source>
        <dbReference type="EMBL" id="GAA5124306.1"/>
    </source>
</evidence>
<accession>A0ABP9NLZ8</accession>
<sequence>MTNAGGGSAPTPAPTPTPPPAPPWPRALHPLVEKLGVPVLVAVIALSGTFVGYQASVQTLNAQVAAQQGAEQRGKKPDAYFAFLAANYSYMDLNYGSPRSWSGRQRHEFAGL</sequence>
<keyword evidence="2" id="KW-0472">Membrane</keyword>
<feature type="compositionally biased region" description="Pro residues" evidence="1">
    <location>
        <begin position="11"/>
        <end position="25"/>
    </location>
</feature>
<feature type="region of interest" description="Disordered" evidence="1">
    <location>
        <begin position="1"/>
        <end position="25"/>
    </location>
</feature>
<keyword evidence="4" id="KW-1185">Reference proteome</keyword>
<evidence type="ECO:0000256" key="2">
    <source>
        <dbReference type="SAM" id="Phobius"/>
    </source>
</evidence>
<keyword evidence="2" id="KW-0812">Transmembrane</keyword>
<protein>
    <submittedName>
        <fullName evidence="3">Uncharacterized protein</fullName>
    </submittedName>
</protein>
<dbReference type="Proteomes" id="UP001500804">
    <property type="component" value="Unassembled WGS sequence"/>
</dbReference>
<organism evidence="3 4">
    <name type="scientific">Pseudonocardia adelaidensis</name>
    <dbReference type="NCBI Taxonomy" id="648754"/>
    <lineage>
        <taxon>Bacteria</taxon>
        <taxon>Bacillati</taxon>
        <taxon>Actinomycetota</taxon>
        <taxon>Actinomycetes</taxon>
        <taxon>Pseudonocardiales</taxon>
        <taxon>Pseudonocardiaceae</taxon>
        <taxon>Pseudonocardia</taxon>
    </lineage>
</organism>
<evidence type="ECO:0000256" key="1">
    <source>
        <dbReference type="SAM" id="MobiDB-lite"/>
    </source>
</evidence>
<reference evidence="4" key="1">
    <citation type="journal article" date="2019" name="Int. J. Syst. Evol. Microbiol.">
        <title>The Global Catalogue of Microorganisms (GCM) 10K type strain sequencing project: providing services to taxonomists for standard genome sequencing and annotation.</title>
        <authorList>
            <consortium name="The Broad Institute Genomics Platform"/>
            <consortium name="The Broad Institute Genome Sequencing Center for Infectious Disease"/>
            <person name="Wu L."/>
            <person name="Ma J."/>
        </authorList>
    </citation>
    <scope>NUCLEOTIDE SEQUENCE [LARGE SCALE GENOMIC DNA]</scope>
    <source>
        <strain evidence="4">JCM 18302</strain>
    </source>
</reference>
<dbReference type="EMBL" id="BAABJO010000013">
    <property type="protein sequence ID" value="GAA5124306.1"/>
    <property type="molecule type" value="Genomic_DNA"/>
</dbReference>